<comment type="caution">
    <text evidence="1">The sequence shown here is derived from an EMBL/GenBank/DDBJ whole genome shotgun (WGS) entry which is preliminary data.</text>
</comment>
<evidence type="ECO:0000313" key="1">
    <source>
        <dbReference type="EMBL" id="MFL9888458.1"/>
    </source>
</evidence>
<dbReference type="EMBL" id="JAQQFN010000040">
    <property type="protein sequence ID" value="MFL9888458.1"/>
    <property type="molecule type" value="Genomic_DNA"/>
</dbReference>
<name>A0ABW9A0B9_9BURK</name>
<dbReference type="InterPro" id="IPR046032">
    <property type="entry name" value="DUF5990"/>
</dbReference>
<organism evidence="1 2">
    <name type="scientific">Paraburkholderia agricolaris</name>
    <dbReference type="NCBI Taxonomy" id="2152888"/>
    <lineage>
        <taxon>Bacteria</taxon>
        <taxon>Pseudomonadati</taxon>
        <taxon>Pseudomonadota</taxon>
        <taxon>Betaproteobacteria</taxon>
        <taxon>Burkholderiales</taxon>
        <taxon>Burkholderiaceae</taxon>
        <taxon>Paraburkholderia</taxon>
    </lineage>
</organism>
<gene>
    <name evidence="1" type="ORF">PQR66_35915</name>
</gene>
<dbReference type="RefSeq" id="WP_408334662.1">
    <property type="nucleotide sequence ID" value="NZ_JAQQFH010000046.1"/>
</dbReference>
<proteinExistence type="predicted"/>
<keyword evidence="2" id="KW-1185">Reference proteome</keyword>
<sequence length="139" mass="14734">MAADQQITLRLTIGEPVPGVAYSLQNKQGEPVCAVIAGEQPLSFDVQVAVAPGPRFLGDMVRREGPTRRFIYIAIGEQAGDASSPWNRRAKIDIHDLPAKLLEKALAGSVLEALLPGRAADGGPACASVRPLGPWKVVE</sequence>
<dbReference type="Pfam" id="PF19452">
    <property type="entry name" value="DUF5990"/>
    <property type="match status" value="1"/>
</dbReference>
<accession>A0ABW9A0B9</accession>
<dbReference type="Proteomes" id="UP001629249">
    <property type="component" value="Unassembled WGS sequence"/>
</dbReference>
<evidence type="ECO:0000313" key="2">
    <source>
        <dbReference type="Proteomes" id="UP001629249"/>
    </source>
</evidence>
<protein>
    <submittedName>
        <fullName evidence="1">DUF5990 family protein</fullName>
    </submittedName>
</protein>
<reference evidence="1 2" key="1">
    <citation type="journal article" date="2024" name="Chem. Sci.">
        <title>Discovery of megapolipeptins by genome mining of a Burkholderiales bacteria collection.</title>
        <authorList>
            <person name="Paulo B.S."/>
            <person name="Recchia M.J.J."/>
            <person name="Lee S."/>
            <person name="Fergusson C.H."/>
            <person name="Romanowski S.B."/>
            <person name="Hernandez A."/>
            <person name="Krull N."/>
            <person name="Liu D.Y."/>
            <person name="Cavanagh H."/>
            <person name="Bos A."/>
            <person name="Gray C.A."/>
            <person name="Murphy B.T."/>
            <person name="Linington R.G."/>
            <person name="Eustaquio A.S."/>
        </authorList>
    </citation>
    <scope>NUCLEOTIDE SEQUENCE [LARGE SCALE GENOMIC DNA]</scope>
    <source>
        <strain evidence="1 2">RL16-012-BIC-B</strain>
    </source>
</reference>